<evidence type="ECO:0000313" key="4">
    <source>
        <dbReference type="Proteomes" id="UP000727993"/>
    </source>
</evidence>
<feature type="transmembrane region" description="Helical" evidence="2">
    <location>
        <begin position="32"/>
        <end position="56"/>
    </location>
</feature>
<dbReference type="Proteomes" id="UP000727993">
    <property type="component" value="Unassembled WGS sequence"/>
</dbReference>
<feature type="compositionally biased region" description="Basic residues" evidence="1">
    <location>
        <begin position="181"/>
        <end position="198"/>
    </location>
</feature>
<evidence type="ECO:0000256" key="2">
    <source>
        <dbReference type="SAM" id="Phobius"/>
    </source>
</evidence>
<feature type="transmembrane region" description="Helical" evidence="2">
    <location>
        <begin position="92"/>
        <end position="111"/>
    </location>
</feature>
<sequence>MTFFPAFWMLVPGALGLQGVSMLLGPLGSNAASTLVTTLISMIGVSLGILVGLAFIGRDPDQAWFGDMRSADDSPADSWAFALRGCSRGVRILIVASLALVFVEVLTAAGSGHHGSPVGPNGSAAKWSYRQPDDQEDQPDGSAPTTSERQEPTTDGASRGEDTPAGAPQVEGTPDTDPPTRRRRRVKYRRPCRGRANRRRPDNRRARRPPGHPRR</sequence>
<dbReference type="AlphaFoldDB" id="A0A936NDL4"/>
<keyword evidence="2" id="KW-0812">Transmembrane</keyword>
<protein>
    <submittedName>
        <fullName evidence="3">Uncharacterized protein</fullName>
    </submittedName>
</protein>
<keyword evidence="2" id="KW-1133">Transmembrane helix</keyword>
<reference evidence="3 4" key="1">
    <citation type="submission" date="2020-10" db="EMBL/GenBank/DDBJ databases">
        <title>Connecting structure to function with the recovery of over 1000 high-quality activated sludge metagenome-assembled genomes encoding full-length rRNA genes using long-read sequencing.</title>
        <authorList>
            <person name="Singleton C.M."/>
            <person name="Petriglieri F."/>
            <person name="Kristensen J.M."/>
            <person name="Kirkegaard R.H."/>
            <person name="Michaelsen T.Y."/>
            <person name="Andersen M.H."/>
            <person name="Karst S.M."/>
            <person name="Dueholm M.S."/>
            <person name="Nielsen P.H."/>
            <person name="Albertsen M."/>
        </authorList>
    </citation>
    <scope>NUCLEOTIDE SEQUENCE [LARGE SCALE GENOMIC DNA]</scope>
    <source>
        <strain evidence="3">Lyne_18-Q3-R50-59_MAXAC.006</strain>
    </source>
</reference>
<keyword evidence="2" id="KW-0472">Membrane</keyword>
<feature type="compositionally biased region" description="Basic residues" evidence="1">
    <location>
        <begin position="205"/>
        <end position="215"/>
    </location>
</feature>
<organism evidence="3 4">
    <name type="scientific">Candidatus Neomicrothrix subdominans</name>
    <dbReference type="NCBI Taxonomy" id="2954438"/>
    <lineage>
        <taxon>Bacteria</taxon>
        <taxon>Bacillati</taxon>
        <taxon>Actinomycetota</taxon>
        <taxon>Acidimicrobiia</taxon>
        <taxon>Acidimicrobiales</taxon>
        <taxon>Microthrixaceae</taxon>
        <taxon>Candidatus Neomicrothrix</taxon>
    </lineage>
</organism>
<proteinExistence type="predicted"/>
<feature type="compositionally biased region" description="Basic and acidic residues" evidence="1">
    <location>
        <begin position="148"/>
        <end position="162"/>
    </location>
</feature>
<dbReference type="EMBL" id="JADJZA010000009">
    <property type="protein sequence ID" value="MBK9298397.1"/>
    <property type="molecule type" value="Genomic_DNA"/>
</dbReference>
<evidence type="ECO:0000313" key="3">
    <source>
        <dbReference type="EMBL" id="MBK9298397.1"/>
    </source>
</evidence>
<comment type="caution">
    <text evidence="3">The sequence shown here is derived from an EMBL/GenBank/DDBJ whole genome shotgun (WGS) entry which is preliminary data.</text>
</comment>
<gene>
    <name evidence="3" type="ORF">IPN02_16515</name>
</gene>
<accession>A0A936NDL4</accession>
<evidence type="ECO:0000256" key="1">
    <source>
        <dbReference type="SAM" id="MobiDB-lite"/>
    </source>
</evidence>
<feature type="region of interest" description="Disordered" evidence="1">
    <location>
        <begin position="111"/>
        <end position="215"/>
    </location>
</feature>
<name>A0A936NDL4_9ACTN</name>